<reference evidence="2 3" key="1">
    <citation type="submission" date="2024-09" db="EMBL/GenBank/DDBJ databases">
        <title>Chromosome-scale assembly of Riccia sorocarpa.</title>
        <authorList>
            <person name="Paukszto L."/>
        </authorList>
    </citation>
    <scope>NUCLEOTIDE SEQUENCE [LARGE SCALE GENOMIC DNA]</scope>
    <source>
        <strain evidence="2">LP-2024</strain>
        <tissue evidence="2">Aerial parts of the thallus</tissue>
    </source>
</reference>
<keyword evidence="3" id="KW-1185">Reference proteome</keyword>
<sequence>MGAALVRSWCCGDCRRGPQTEEREVPSYADLPEGVLVTIFGNLSRPEVARLSTVCRSFAEAAKSDLLWEKWLPPDFDIIAENAYGGPLQYDSLKELYELFNQHVVLGDEGHQGFGTEPVTGAFYLTFGARTLSIRRGSDERCWQWLPAADVPRPRYAEVAYLRPVCLLTVYGEVKLRLPPGTYSLRWVLKFPSGDPTVTKPSDFITFDFTDRGVSYQHSDIVFPQGAEEFEAVAHGREELHRSISRMKWKEDAWLEHIAGHFAVPRLEDRDPAGDGRREVHLRFELCVDNNWWTNNILLDGIVIRQQPESNCGHRGTSDRRSAEDGTVVRRVLQNMMRAVSGTNVGDRGAR</sequence>
<dbReference type="SUPFAM" id="SSF81383">
    <property type="entry name" value="F-box domain"/>
    <property type="match status" value="1"/>
</dbReference>
<proteinExistence type="predicted"/>
<evidence type="ECO:0000259" key="1">
    <source>
        <dbReference type="PROSITE" id="PS50181"/>
    </source>
</evidence>
<name>A0ABD3H7S8_9MARC</name>
<dbReference type="Proteomes" id="UP001633002">
    <property type="component" value="Unassembled WGS sequence"/>
</dbReference>
<accession>A0ABD3H7S8</accession>
<dbReference type="InterPro" id="IPR001810">
    <property type="entry name" value="F-box_dom"/>
</dbReference>
<feature type="domain" description="F-box" evidence="1">
    <location>
        <begin position="25"/>
        <end position="71"/>
    </location>
</feature>
<dbReference type="PANTHER" id="PTHR31960:SF2">
    <property type="entry name" value="F-BOX PROTEIN PP2-A15"/>
    <property type="match status" value="1"/>
</dbReference>
<organism evidence="2 3">
    <name type="scientific">Riccia sorocarpa</name>
    <dbReference type="NCBI Taxonomy" id="122646"/>
    <lineage>
        <taxon>Eukaryota</taxon>
        <taxon>Viridiplantae</taxon>
        <taxon>Streptophyta</taxon>
        <taxon>Embryophyta</taxon>
        <taxon>Marchantiophyta</taxon>
        <taxon>Marchantiopsida</taxon>
        <taxon>Marchantiidae</taxon>
        <taxon>Marchantiales</taxon>
        <taxon>Ricciaceae</taxon>
        <taxon>Riccia</taxon>
    </lineage>
</organism>
<evidence type="ECO:0000313" key="3">
    <source>
        <dbReference type="Proteomes" id="UP001633002"/>
    </source>
</evidence>
<dbReference type="Pfam" id="PF14299">
    <property type="entry name" value="PP2"/>
    <property type="match status" value="1"/>
</dbReference>
<comment type="caution">
    <text evidence="2">The sequence shown here is derived from an EMBL/GenBank/DDBJ whole genome shotgun (WGS) entry which is preliminary data.</text>
</comment>
<dbReference type="PROSITE" id="PS50181">
    <property type="entry name" value="FBOX"/>
    <property type="match status" value="1"/>
</dbReference>
<dbReference type="EMBL" id="JBJQOH010000004">
    <property type="protein sequence ID" value="KAL3687558.1"/>
    <property type="molecule type" value="Genomic_DNA"/>
</dbReference>
<dbReference type="CDD" id="cd22162">
    <property type="entry name" value="F-box_AtSKIP3-like"/>
    <property type="match status" value="1"/>
</dbReference>
<dbReference type="SMART" id="SM00256">
    <property type="entry name" value="FBOX"/>
    <property type="match status" value="1"/>
</dbReference>
<dbReference type="Pfam" id="PF12937">
    <property type="entry name" value="F-box-like"/>
    <property type="match status" value="1"/>
</dbReference>
<protein>
    <recommendedName>
        <fullName evidence="1">F-box domain-containing protein</fullName>
    </recommendedName>
</protein>
<evidence type="ECO:0000313" key="2">
    <source>
        <dbReference type="EMBL" id="KAL3687558.1"/>
    </source>
</evidence>
<gene>
    <name evidence="2" type="ORF">R1sor_013867</name>
</gene>
<dbReference type="PANTHER" id="PTHR31960">
    <property type="entry name" value="F-BOX PROTEIN PP2-A15"/>
    <property type="match status" value="1"/>
</dbReference>
<dbReference type="Gene3D" id="1.20.1280.50">
    <property type="match status" value="1"/>
</dbReference>
<dbReference type="InterPro" id="IPR025886">
    <property type="entry name" value="PP2-like"/>
</dbReference>
<dbReference type="AlphaFoldDB" id="A0ABD3H7S8"/>
<dbReference type="InterPro" id="IPR036047">
    <property type="entry name" value="F-box-like_dom_sf"/>
</dbReference>